<gene>
    <name evidence="2" type="ORF">HMPREF9473_03197</name>
</gene>
<dbReference type="InterPro" id="IPR005149">
    <property type="entry name" value="Tscrpt_reg_PadR_N"/>
</dbReference>
<evidence type="ECO:0000259" key="1">
    <source>
        <dbReference type="Pfam" id="PF03551"/>
    </source>
</evidence>
<dbReference type="HOGENOM" id="CLU_089258_4_3_9"/>
<sequence>MIKVLILYYLSLKPTHGYEIQKFIQASHMDSWTKIQSGSIYYALAKLEKEGLITLVAEVPAGGKMRKIYEITARGREELKDLVREELGRPICDTGSDKFILYPLLAVSNEEEIRRVVQAHIDGLEQKKEDLLRWQSIKVNSHTLEVEKLSFEMMLSNLDYQIRWHQALLSQLERCMEDSGEVAELIKSYDFSNSDAVDSHSVTDLEQLKQRTMKNRDV</sequence>
<proteinExistence type="predicted"/>
<feature type="domain" description="Transcription regulator PadR N-terminal" evidence="1">
    <location>
        <begin position="6"/>
        <end position="80"/>
    </location>
</feature>
<comment type="caution">
    <text evidence="2">The sequence shown here is derived from an EMBL/GenBank/DDBJ whole genome shotgun (WGS) entry which is preliminary data.</text>
</comment>
<dbReference type="PANTHER" id="PTHR43252">
    <property type="entry name" value="TRANSCRIPTIONAL REGULATOR YQJI"/>
    <property type="match status" value="1"/>
</dbReference>
<dbReference type="RefSeq" id="WP_006781176.1">
    <property type="nucleotide sequence ID" value="NZ_CP040506.1"/>
</dbReference>
<dbReference type="Pfam" id="PF03551">
    <property type="entry name" value="PadR"/>
    <property type="match status" value="1"/>
</dbReference>
<dbReference type="InterPro" id="IPR036390">
    <property type="entry name" value="WH_DNA-bd_sf"/>
</dbReference>
<dbReference type="InterPro" id="IPR036388">
    <property type="entry name" value="WH-like_DNA-bd_sf"/>
</dbReference>
<accession>G5II69</accession>
<reference evidence="2 3" key="1">
    <citation type="submission" date="2011-08" db="EMBL/GenBank/DDBJ databases">
        <title>The Genome Sequence of Clostridium hathewayi WAL-18680.</title>
        <authorList>
            <consortium name="The Broad Institute Genome Sequencing Platform"/>
            <person name="Earl A."/>
            <person name="Ward D."/>
            <person name="Feldgarden M."/>
            <person name="Gevers D."/>
            <person name="Finegold S.M."/>
            <person name="Summanen P.H."/>
            <person name="Molitoris D.R."/>
            <person name="Song M."/>
            <person name="Daigneault M."/>
            <person name="Allen-Vercoe E."/>
            <person name="Young S.K."/>
            <person name="Zeng Q."/>
            <person name="Gargeya S."/>
            <person name="Fitzgerald M."/>
            <person name="Haas B."/>
            <person name="Abouelleil A."/>
            <person name="Alvarado L."/>
            <person name="Arachchi H.M."/>
            <person name="Berlin A."/>
            <person name="Brown A."/>
            <person name="Chapman S.B."/>
            <person name="Chen Z."/>
            <person name="Dunbar C."/>
            <person name="Freedman E."/>
            <person name="Gearin G."/>
            <person name="Gellesch M."/>
            <person name="Goldberg J."/>
            <person name="Griggs A."/>
            <person name="Gujja S."/>
            <person name="Heiman D."/>
            <person name="Howarth C."/>
            <person name="Larson L."/>
            <person name="Lui A."/>
            <person name="MacDonald P.J.P."/>
            <person name="Montmayeur A."/>
            <person name="Murphy C."/>
            <person name="Neiman D."/>
            <person name="Pearson M."/>
            <person name="Priest M."/>
            <person name="Roberts A."/>
            <person name="Saif S."/>
            <person name="Shea T."/>
            <person name="Shenoy N."/>
            <person name="Sisk P."/>
            <person name="Stolte C."/>
            <person name="Sykes S."/>
            <person name="Wortman J."/>
            <person name="Nusbaum C."/>
            <person name="Birren B."/>
        </authorList>
    </citation>
    <scope>NUCLEOTIDE SEQUENCE [LARGE SCALE GENOMIC DNA]</scope>
    <source>
        <strain evidence="2 3">WAL-18680</strain>
    </source>
</reference>
<dbReference type="OrthoDB" id="9808762at2"/>
<organism evidence="2 3">
    <name type="scientific">Hungatella hathewayi WAL-18680</name>
    <dbReference type="NCBI Taxonomy" id="742737"/>
    <lineage>
        <taxon>Bacteria</taxon>
        <taxon>Bacillati</taxon>
        <taxon>Bacillota</taxon>
        <taxon>Clostridia</taxon>
        <taxon>Lachnospirales</taxon>
        <taxon>Lachnospiraceae</taxon>
        <taxon>Hungatella</taxon>
    </lineage>
</organism>
<evidence type="ECO:0000313" key="3">
    <source>
        <dbReference type="Proteomes" id="UP000005384"/>
    </source>
</evidence>
<dbReference type="Proteomes" id="UP000005384">
    <property type="component" value="Unassembled WGS sequence"/>
</dbReference>
<protein>
    <recommendedName>
        <fullName evidence="1">Transcription regulator PadR N-terminal domain-containing protein</fullName>
    </recommendedName>
</protein>
<dbReference type="Gene3D" id="1.10.10.10">
    <property type="entry name" value="Winged helix-like DNA-binding domain superfamily/Winged helix DNA-binding domain"/>
    <property type="match status" value="1"/>
</dbReference>
<dbReference type="EMBL" id="ADLN01000084">
    <property type="protein sequence ID" value="EHI58805.1"/>
    <property type="molecule type" value="Genomic_DNA"/>
</dbReference>
<keyword evidence="3" id="KW-1185">Reference proteome</keyword>
<dbReference type="AlphaFoldDB" id="G5II69"/>
<dbReference type="SUPFAM" id="SSF46785">
    <property type="entry name" value="Winged helix' DNA-binding domain"/>
    <property type="match status" value="1"/>
</dbReference>
<evidence type="ECO:0000313" key="2">
    <source>
        <dbReference type="EMBL" id="EHI58805.1"/>
    </source>
</evidence>
<dbReference type="PANTHER" id="PTHR43252:SF6">
    <property type="entry name" value="NEGATIVE TRANSCRIPTION REGULATOR PADR"/>
    <property type="match status" value="1"/>
</dbReference>
<dbReference type="PATRIC" id="fig|742737.3.peg.3173"/>
<name>G5II69_9FIRM</name>